<dbReference type="SUPFAM" id="SSF49899">
    <property type="entry name" value="Concanavalin A-like lectins/glucanases"/>
    <property type="match status" value="1"/>
</dbReference>
<gene>
    <name evidence="3" type="ORF">PoB_005841200</name>
</gene>
<organism evidence="3 4">
    <name type="scientific">Plakobranchus ocellatus</name>
    <dbReference type="NCBI Taxonomy" id="259542"/>
    <lineage>
        <taxon>Eukaryota</taxon>
        <taxon>Metazoa</taxon>
        <taxon>Spiralia</taxon>
        <taxon>Lophotrochozoa</taxon>
        <taxon>Mollusca</taxon>
        <taxon>Gastropoda</taxon>
        <taxon>Heterobranchia</taxon>
        <taxon>Euthyneura</taxon>
        <taxon>Panpulmonata</taxon>
        <taxon>Sacoglossa</taxon>
        <taxon>Placobranchoidea</taxon>
        <taxon>Plakobranchidae</taxon>
        <taxon>Plakobranchus</taxon>
    </lineage>
</organism>
<dbReference type="InterPro" id="IPR001079">
    <property type="entry name" value="Galectin_CRD"/>
</dbReference>
<evidence type="ECO:0000313" key="4">
    <source>
        <dbReference type="Proteomes" id="UP000735302"/>
    </source>
</evidence>
<reference evidence="3 4" key="1">
    <citation type="journal article" date="2021" name="Elife">
        <title>Chloroplast acquisition without the gene transfer in kleptoplastic sea slugs, Plakobranchus ocellatus.</title>
        <authorList>
            <person name="Maeda T."/>
            <person name="Takahashi S."/>
            <person name="Yoshida T."/>
            <person name="Shimamura S."/>
            <person name="Takaki Y."/>
            <person name="Nagai Y."/>
            <person name="Toyoda A."/>
            <person name="Suzuki Y."/>
            <person name="Arimoto A."/>
            <person name="Ishii H."/>
            <person name="Satoh N."/>
            <person name="Nishiyama T."/>
            <person name="Hasebe M."/>
            <person name="Maruyama T."/>
            <person name="Minagawa J."/>
            <person name="Obokata J."/>
            <person name="Shigenobu S."/>
        </authorList>
    </citation>
    <scope>NUCLEOTIDE SEQUENCE [LARGE SCALE GENOMIC DNA]</scope>
</reference>
<dbReference type="PROSITE" id="PS51304">
    <property type="entry name" value="GALECTIN"/>
    <property type="match status" value="1"/>
</dbReference>
<comment type="caution">
    <text evidence="3">The sequence shown here is derived from an EMBL/GenBank/DDBJ whole genome shotgun (WGS) entry which is preliminary data.</text>
</comment>
<evidence type="ECO:0000256" key="1">
    <source>
        <dbReference type="ARBA" id="ARBA00022734"/>
    </source>
</evidence>
<keyword evidence="1" id="KW-0430">Lectin</keyword>
<accession>A0AAV4CKJ9</accession>
<dbReference type="EMBL" id="BLXT01006489">
    <property type="protein sequence ID" value="GFO31907.1"/>
    <property type="molecule type" value="Genomic_DNA"/>
</dbReference>
<dbReference type="InterPro" id="IPR013320">
    <property type="entry name" value="ConA-like_dom_sf"/>
</dbReference>
<feature type="domain" description="Galectin" evidence="2">
    <location>
        <begin position="103"/>
        <end position="193"/>
    </location>
</feature>
<dbReference type="AlphaFoldDB" id="A0AAV4CKJ9"/>
<evidence type="ECO:0000313" key="3">
    <source>
        <dbReference type="EMBL" id="GFO31907.1"/>
    </source>
</evidence>
<keyword evidence="4" id="KW-1185">Reference proteome</keyword>
<dbReference type="Proteomes" id="UP000735302">
    <property type="component" value="Unassembled WGS sequence"/>
</dbReference>
<evidence type="ECO:0000259" key="2">
    <source>
        <dbReference type="PROSITE" id="PS51304"/>
    </source>
</evidence>
<proteinExistence type="predicted"/>
<sequence>MSTLVPESPKYVRYIDRTLNYKSDLIPLTSSPANYLVCAIKCNRQPECTAFMFARYSSGVQDAACSCCPASDIVKISYTPADPMMETWAKTLDFLVLPNNPVIKEPVTTTLSIGRVLFFQGIVPDPVRIFSLNVNSSSNIAVRIEARFNFGQDYKRVAIFVHRNSAWNVHYFPCEFFPFSAGQKNRHSSFRHK</sequence>
<dbReference type="GO" id="GO:0030246">
    <property type="term" value="F:carbohydrate binding"/>
    <property type="evidence" value="ECO:0007669"/>
    <property type="project" value="UniProtKB-KW"/>
</dbReference>
<protein>
    <recommendedName>
        <fullName evidence="2">Galectin domain-containing protein</fullName>
    </recommendedName>
</protein>
<name>A0AAV4CKJ9_9GAST</name>